<gene>
    <name evidence="1" type="ORF">MNBD_ACTINO02-2673</name>
</gene>
<organism evidence="1">
    <name type="scientific">hydrothermal vent metagenome</name>
    <dbReference type="NCBI Taxonomy" id="652676"/>
    <lineage>
        <taxon>unclassified sequences</taxon>
        <taxon>metagenomes</taxon>
        <taxon>ecological metagenomes</taxon>
    </lineage>
</organism>
<protein>
    <recommendedName>
        <fullName evidence="2">DUF4157 domain-containing protein</fullName>
    </recommendedName>
</protein>
<dbReference type="EMBL" id="UOEK01000230">
    <property type="protein sequence ID" value="VAW02291.1"/>
    <property type="molecule type" value="Genomic_DNA"/>
</dbReference>
<reference evidence="1" key="1">
    <citation type="submission" date="2018-06" db="EMBL/GenBank/DDBJ databases">
        <authorList>
            <person name="Zhirakovskaya E."/>
        </authorList>
    </citation>
    <scope>NUCLEOTIDE SEQUENCE</scope>
</reference>
<evidence type="ECO:0008006" key="2">
    <source>
        <dbReference type="Google" id="ProtNLM"/>
    </source>
</evidence>
<accession>A0A3B0S817</accession>
<name>A0A3B0S817_9ZZZZ</name>
<proteinExistence type="predicted"/>
<evidence type="ECO:0000313" key="1">
    <source>
        <dbReference type="EMBL" id="VAW02291.1"/>
    </source>
</evidence>
<sequence length="389" mass="41435">MLLFTAGYVTPGINANGSAFPPPTDCLPRRGSMASMRRLLALTLTTAIVLSACSIGTPLGESNVQFVAERPAQIDWTRTVAGYPISGSGRAINLEELDLITAGFDLIPQPLLDKVSPDALFRVAEGGQVSSLASAYSKGLDIYLIDHTFEVADTPVVMQSILTHELIHVAQFAALVDESKEASFVVTDNAMERSGLVGDFAAAAGWSSFIDDDTLTWTLADPKGTTAYGRSDPVEDMADSVAAITTGAEDTISRSRIDWITNWLDTDLTTLTRGTPWIPAASENSSSTDPLFAVELASQAGINSPAPVYYVWNTDSTSIEHMAGLVRQGLATHGWSGTFTAIDDPSIPRVAGLFSIGGRTMWVEIWDFPRGTNISGGPDKPLLAYVVNG</sequence>
<dbReference type="AlphaFoldDB" id="A0A3B0S817"/>